<evidence type="ECO:0000256" key="5">
    <source>
        <dbReference type="ARBA" id="ARBA00022692"/>
    </source>
</evidence>
<dbReference type="Pfam" id="PF13247">
    <property type="entry name" value="Fer4_11"/>
    <property type="match status" value="1"/>
</dbReference>
<evidence type="ECO:0000256" key="2">
    <source>
        <dbReference type="ARBA" id="ARBA00008929"/>
    </source>
</evidence>
<dbReference type="SUPFAM" id="SSF54862">
    <property type="entry name" value="4Fe-4S ferredoxins"/>
    <property type="match status" value="1"/>
</dbReference>
<dbReference type="STRING" id="1121881.SAMN02745225_00120"/>
<dbReference type="InterPro" id="IPR017900">
    <property type="entry name" value="4Fe4S_Fe_S_CS"/>
</dbReference>
<comment type="similarity">
    <text evidence="2">Belongs to the NrfD family.</text>
</comment>
<feature type="transmembrane region" description="Helical" evidence="11">
    <location>
        <begin position="385"/>
        <end position="405"/>
    </location>
</feature>
<feature type="transmembrane region" description="Helical" evidence="11">
    <location>
        <begin position="417"/>
        <end position="440"/>
    </location>
</feature>
<comment type="subcellular location">
    <subcellularLocation>
        <location evidence="1">Cell membrane</location>
        <topology evidence="1">Multi-pass membrane protein</topology>
    </subcellularLocation>
</comment>
<dbReference type="AlphaFoldDB" id="A0A1M4S6H2"/>
<feature type="domain" description="4Fe-4S ferredoxin-type" evidence="12">
    <location>
        <begin position="40"/>
        <end position="70"/>
    </location>
</feature>
<dbReference type="GO" id="GO:0005886">
    <property type="term" value="C:plasma membrane"/>
    <property type="evidence" value="ECO:0007669"/>
    <property type="project" value="UniProtKB-SubCell"/>
</dbReference>
<evidence type="ECO:0000313" key="14">
    <source>
        <dbReference type="Proteomes" id="UP000184295"/>
    </source>
</evidence>
<keyword evidence="7 11" id="KW-1133">Transmembrane helix</keyword>
<evidence type="ECO:0000256" key="1">
    <source>
        <dbReference type="ARBA" id="ARBA00004651"/>
    </source>
</evidence>
<dbReference type="PROSITE" id="PS00198">
    <property type="entry name" value="4FE4S_FER_1"/>
    <property type="match status" value="1"/>
</dbReference>
<sequence>MTQMQNPVNSVMFRSHEGVVENARPSAGGRDVGSRGPERWVKVLDQTRCIGCHACTTACKSENEVPLGVTRTYVKSVDVGSYPNVRRAFQVTRCNQCENPPCVTACPTGAMYQRADGIVDFDKRICIGCKACMAACPYDAIFINPEDHSAEKCNFCAHRIEIGLEPACVAVCPTEAIFIGNIKDPNSRVSKVVQREHVSVRKAEKHTRPGLFYKGAHAATLDPIAATRPGGSTFMWSELKDSTKTVNSGHPEKGHHNSSAAAKLSYDISHSVPWGWKVSLYTWTKGVAAGFFPFVLLLSYFAKLSFSSEMTRVIGPVVSLVFLGITGVLLIVDLKHPERFYLLFTHPQWKSWLVRGGVIISLYGAALALSLLLGFTHNSGYVKDLGPVTIVLGALTAVYTAFLFAQSKARDLWQSPLLGPMLLVQAALIGSGGVALLHSYLSVTSYRWAADVFLTMLVLHTLFVFAEILIPHPTAGAHLAVFEMTRSTMAKFFWFGVAAIALGFLFILSPLVGVSIALLGLLSYEHAFVQSAQRVPLA</sequence>
<dbReference type="OrthoDB" id="9779457at2"/>
<evidence type="ECO:0000256" key="9">
    <source>
        <dbReference type="ARBA" id="ARBA00023014"/>
    </source>
</evidence>
<evidence type="ECO:0000256" key="4">
    <source>
        <dbReference type="ARBA" id="ARBA00022485"/>
    </source>
</evidence>
<gene>
    <name evidence="13" type="ORF">SAMN02745225_00120</name>
</gene>
<feature type="transmembrane region" description="Helical" evidence="11">
    <location>
        <begin position="313"/>
        <end position="332"/>
    </location>
</feature>
<dbReference type="Pfam" id="PF03916">
    <property type="entry name" value="NrfD"/>
    <property type="match status" value="1"/>
</dbReference>
<feature type="transmembrane region" description="Helical" evidence="11">
    <location>
        <begin position="492"/>
        <end position="524"/>
    </location>
</feature>
<organism evidence="13 14">
    <name type="scientific">Ferrithrix thermotolerans DSM 19514</name>
    <dbReference type="NCBI Taxonomy" id="1121881"/>
    <lineage>
        <taxon>Bacteria</taxon>
        <taxon>Bacillati</taxon>
        <taxon>Actinomycetota</taxon>
        <taxon>Acidimicrobiia</taxon>
        <taxon>Acidimicrobiales</taxon>
        <taxon>Acidimicrobiaceae</taxon>
        <taxon>Ferrithrix</taxon>
    </lineage>
</organism>
<keyword evidence="9" id="KW-0411">Iron-sulfur</keyword>
<feature type="transmembrane region" description="Helical" evidence="11">
    <location>
        <begin position="352"/>
        <end position="373"/>
    </location>
</feature>
<reference evidence="14" key="1">
    <citation type="submission" date="2016-11" db="EMBL/GenBank/DDBJ databases">
        <authorList>
            <person name="Varghese N."/>
            <person name="Submissions S."/>
        </authorList>
    </citation>
    <scope>NUCLEOTIDE SEQUENCE [LARGE SCALE GENOMIC DNA]</scope>
    <source>
        <strain evidence="14">DSM 19514</strain>
    </source>
</reference>
<keyword evidence="4" id="KW-0004">4Fe-4S</keyword>
<proteinExistence type="inferred from homology"/>
<feature type="transmembrane region" description="Helical" evidence="11">
    <location>
        <begin position="452"/>
        <end position="472"/>
    </location>
</feature>
<keyword evidence="8" id="KW-0408">Iron</keyword>
<evidence type="ECO:0000256" key="11">
    <source>
        <dbReference type="SAM" id="Phobius"/>
    </source>
</evidence>
<accession>A0A1M4S6H2</accession>
<dbReference type="InterPro" id="IPR050954">
    <property type="entry name" value="ET_IronSulfur_Cluster-Binding"/>
</dbReference>
<evidence type="ECO:0000256" key="6">
    <source>
        <dbReference type="ARBA" id="ARBA00022723"/>
    </source>
</evidence>
<dbReference type="Gene3D" id="1.20.1630.10">
    <property type="entry name" value="Formate dehydrogenase/DMSO reductase domain"/>
    <property type="match status" value="1"/>
</dbReference>
<feature type="domain" description="4Fe-4S ferredoxin-type" evidence="12">
    <location>
        <begin position="117"/>
        <end position="146"/>
    </location>
</feature>
<dbReference type="GO" id="GO:0046872">
    <property type="term" value="F:metal ion binding"/>
    <property type="evidence" value="ECO:0007669"/>
    <property type="project" value="UniProtKB-KW"/>
</dbReference>
<name>A0A1M4S6H2_9ACTN</name>
<feature type="transmembrane region" description="Helical" evidence="11">
    <location>
        <begin position="280"/>
        <end position="301"/>
    </location>
</feature>
<evidence type="ECO:0000259" key="12">
    <source>
        <dbReference type="PROSITE" id="PS51379"/>
    </source>
</evidence>
<feature type="domain" description="4Fe-4S ferredoxin-type" evidence="12">
    <location>
        <begin position="85"/>
        <end position="116"/>
    </location>
</feature>
<dbReference type="PROSITE" id="PS51379">
    <property type="entry name" value="4FE4S_FER_2"/>
    <property type="match status" value="3"/>
</dbReference>
<keyword evidence="5 11" id="KW-0812">Transmembrane</keyword>
<dbReference type="CDD" id="cd10551">
    <property type="entry name" value="PsrB"/>
    <property type="match status" value="1"/>
</dbReference>
<dbReference type="InterPro" id="IPR005614">
    <property type="entry name" value="NrfD-like"/>
</dbReference>
<evidence type="ECO:0000313" key="13">
    <source>
        <dbReference type="EMBL" id="SHE27819.1"/>
    </source>
</evidence>
<dbReference type="PANTHER" id="PTHR43177:SF9">
    <property type="entry name" value="PROTEIN NRFC"/>
    <property type="match status" value="1"/>
</dbReference>
<keyword evidence="3" id="KW-1003">Cell membrane</keyword>
<dbReference type="GO" id="GO:0051539">
    <property type="term" value="F:4 iron, 4 sulfur cluster binding"/>
    <property type="evidence" value="ECO:0007669"/>
    <property type="project" value="UniProtKB-KW"/>
</dbReference>
<dbReference type="EMBL" id="FQUL01000001">
    <property type="protein sequence ID" value="SHE27819.1"/>
    <property type="molecule type" value="Genomic_DNA"/>
</dbReference>
<keyword evidence="6" id="KW-0479">Metal-binding</keyword>
<evidence type="ECO:0000256" key="8">
    <source>
        <dbReference type="ARBA" id="ARBA00023004"/>
    </source>
</evidence>
<keyword evidence="10 11" id="KW-0472">Membrane</keyword>
<keyword evidence="14" id="KW-1185">Reference proteome</keyword>
<evidence type="ECO:0000256" key="7">
    <source>
        <dbReference type="ARBA" id="ARBA00022989"/>
    </source>
</evidence>
<protein>
    <submittedName>
        <fullName evidence="13">Fe-S-cluster-containing dehydrogenase component</fullName>
    </submittedName>
</protein>
<dbReference type="Gene3D" id="3.30.70.20">
    <property type="match status" value="2"/>
</dbReference>
<dbReference type="PANTHER" id="PTHR43177">
    <property type="entry name" value="PROTEIN NRFC"/>
    <property type="match status" value="1"/>
</dbReference>
<evidence type="ECO:0000256" key="10">
    <source>
        <dbReference type="ARBA" id="ARBA00023136"/>
    </source>
</evidence>
<evidence type="ECO:0000256" key="3">
    <source>
        <dbReference type="ARBA" id="ARBA00022475"/>
    </source>
</evidence>
<dbReference type="Proteomes" id="UP000184295">
    <property type="component" value="Unassembled WGS sequence"/>
</dbReference>
<dbReference type="InterPro" id="IPR017896">
    <property type="entry name" value="4Fe4S_Fe-S-bd"/>
</dbReference>